<comment type="caution">
    <text evidence="8">The sequence shown here is derived from an EMBL/GenBank/DDBJ whole genome shotgun (WGS) entry which is preliminary data.</text>
</comment>
<dbReference type="PANTHER" id="PTHR12137">
    <property type="entry name" value="CARBOHYDRATE SULFOTRANSFERASE"/>
    <property type="match status" value="1"/>
</dbReference>
<evidence type="ECO:0000256" key="6">
    <source>
        <dbReference type="ARBA" id="ARBA00023136"/>
    </source>
</evidence>
<evidence type="ECO:0000256" key="4">
    <source>
        <dbReference type="ARBA" id="ARBA00022989"/>
    </source>
</evidence>
<dbReference type="GO" id="GO:0016020">
    <property type="term" value="C:membrane"/>
    <property type="evidence" value="ECO:0007669"/>
    <property type="project" value="InterPro"/>
</dbReference>
<gene>
    <name evidence="8" type="ORF">CAL65_09270</name>
</gene>
<dbReference type="PANTHER" id="PTHR12137:SF54">
    <property type="entry name" value="CARBOHYDRATE SULFOTRANSFERASE"/>
    <property type="match status" value="1"/>
</dbReference>
<protein>
    <recommendedName>
        <fullName evidence="10">Sulfotransferase family protein</fullName>
    </recommendedName>
</protein>
<keyword evidence="4" id="KW-1133">Transmembrane helix</keyword>
<keyword evidence="5" id="KW-0333">Golgi apparatus</keyword>
<keyword evidence="7" id="KW-0325">Glycoprotein</keyword>
<reference evidence="9" key="1">
    <citation type="submission" date="2017-05" db="EMBL/GenBank/DDBJ databases">
        <authorList>
            <person name="Sharma S."/>
            <person name="Sidhu C."/>
            <person name="Pinnaka A.K."/>
        </authorList>
    </citation>
    <scope>NUCLEOTIDE SEQUENCE [LARGE SCALE GENOMIC DNA]</scope>
    <source>
        <strain evidence="9">AK93</strain>
    </source>
</reference>
<evidence type="ECO:0000313" key="9">
    <source>
        <dbReference type="Proteomes" id="UP000256763"/>
    </source>
</evidence>
<accession>A0A3E0WZN3</accession>
<keyword evidence="2" id="KW-0808">Transferase</keyword>
<dbReference type="Proteomes" id="UP000256763">
    <property type="component" value="Unassembled WGS sequence"/>
</dbReference>
<evidence type="ECO:0000256" key="2">
    <source>
        <dbReference type="ARBA" id="ARBA00022679"/>
    </source>
</evidence>
<evidence type="ECO:0000256" key="3">
    <source>
        <dbReference type="ARBA" id="ARBA00022692"/>
    </source>
</evidence>
<name>A0A3E0WZN3_9GAMM</name>
<keyword evidence="3" id="KW-0812">Transmembrane</keyword>
<dbReference type="InterPro" id="IPR018011">
    <property type="entry name" value="Carb_sulfotrans_8-10"/>
</dbReference>
<comment type="subcellular location">
    <subcellularLocation>
        <location evidence="1">Golgi apparatus membrane</location>
        <topology evidence="1">Single-pass type II membrane protein</topology>
    </subcellularLocation>
</comment>
<dbReference type="InterPro" id="IPR005331">
    <property type="entry name" value="Sulfotransferase"/>
</dbReference>
<evidence type="ECO:0000256" key="5">
    <source>
        <dbReference type="ARBA" id="ARBA00023034"/>
    </source>
</evidence>
<sequence length="183" mass="21426">MHTIRTFLTMRTPFHRRYPSPSANVAHEVDKRIAVDRQQGFIYFRIPKAANSTICATLYPKSNRNSVDKRTAKRYFARGRSLTADEIKHLASRFFLFSFVRNPYTRTASAYLDKVKRNTKTQNLIRQRLKLPGEEPVSFLTFFQYLTAGGLYDNAHWYPQTTFIPCGTKTLSFWVEWKISTKI</sequence>
<organism evidence="8 9">
    <name type="scientific">Alkalilimnicola ehrlichii</name>
    <dbReference type="NCBI Taxonomy" id="351052"/>
    <lineage>
        <taxon>Bacteria</taxon>
        <taxon>Pseudomonadati</taxon>
        <taxon>Pseudomonadota</taxon>
        <taxon>Gammaproteobacteria</taxon>
        <taxon>Chromatiales</taxon>
        <taxon>Ectothiorhodospiraceae</taxon>
        <taxon>Alkalilimnicola</taxon>
    </lineage>
</organism>
<dbReference type="GO" id="GO:0008146">
    <property type="term" value="F:sulfotransferase activity"/>
    <property type="evidence" value="ECO:0007669"/>
    <property type="project" value="InterPro"/>
</dbReference>
<keyword evidence="9" id="KW-1185">Reference proteome</keyword>
<evidence type="ECO:0000256" key="7">
    <source>
        <dbReference type="ARBA" id="ARBA00023180"/>
    </source>
</evidence>
<dbReference type="EMBL" id="NFZW01000007">
    <property type="protein sequence ID" value="RFA37465.1"/>
    <property type="molecule type" value="Genomic_DNA"/>
</dbReference>
<dbReference type="AlphaFoldDB" id="A0A3E0WZN3"/>
<proteinExistence type="predicted"/>
<evidence type="ECO:0000256" key="1">
    <source>
        <dbReference type="ARBA" id="ARBA00004323"/>
    </source>
</evidence>
<evidence type="ECO:0000313" key="8">
    <source>
        <dbReference type="EMBL" id="RFA37465.1"/>
    </source>
</evidence>
<keyword evidence="6" id="KW-0472">Membrane</keyword>
<dbReference type="GO" id="GO:0016051">
    <property type="term" value="P:carbohydrate biosynthetic process"/>
    <property type="evidence" value="ECO:0007669"/>
    <property type="project" value="InterPro"/>
</dbReference>
<dbReference type="Pfam" id="PF03567">
    <property type="entry name" value="Sulfotransfer_2"/>
    <property type="match status" value="1"/>
</dbReference>
<evidence type="ECO:0008006" key="10">
    <source>
        <dbReference type="Google" id="ProtNLM"/>
    </source>
</evidence>